<dbReference type="STRING" id="439292.Bsel_1569"/>
<dbReference type="Pfam" id="PF01274">
    <property type="entry name" value="MS_TIM-barrel"/>
    <property type="match status" value="1"/>
</dbReference>
<dbReference type="GO" id="GO:0005829">
    <property type="term" value="C:cytosol"/>
    <property type="evidence" value="ECO:0007669"/>
    <property type="project" value="TreeGrafter"/>
</dbReference>
<dbReference type="Gene3D" id="3.20.20.360">
    <property type="entry name" value="Malate synthase, domain 3"/>
    <property type="match status" value="1"/>
</dbReference>
<evidence type="ECO:0000256" key="8">
    <source>
        <dbReference type="ARBA" id="ARBA00023097"/>
    </source>
</evidence>
<accession>D6XTE4</accession>
<feature type="region of interest" description="Disordered" evidence="13">
    <location>
        <begin position="697"/>
        <end position="725"/>
    </location>
</feature>
<evidence type="ECO:0000259" key="14">
    <source>
        <dbReference type="Pfam" id="PF01274"/>
    </source>
</evidence>
<dbReference type="AlphaFoldDB" id="D6XTE4"/>
<keyword evidence="17" id="KW-0012">Acyltransferase</keyword>
<evidence type="ECO:0000313" key="17">
    <source>
        <dbReference type="EMBL" id="ADH99080.1"/>
    </source>
</evidence>
<evidence type="ECO:0000256" key="4">
    <source>
        <dbReference type="ARBA" id="ARBA00022532"/>
    </source>
</evidence>
<dbReference type="InterPro" id="IPR001465">
    <property type="entry name" value="Malate_synthase_TIM"/>
</dbReference>
<dbReference type="EMBL" id="CP001791">
    <property type="protein sequence ID" value="ADH99080.1"/>
    <property type="molecule type" value="Genomic_DNA"/>
</dbReference>
<dbReference type="GO" id="GO:0009436">
    <property type="term" value="P:glyoxylate catabolic process"/>
    <property type="evidence" value="ECO:0007669"/>
    <property type="project" value="TreeGrafter"/>
</dbReference>
<dbReference type="KEGG" id="bse:Bsel_1569"/>
<evidence type="ECO:0000256" key="10">
    <source>
        <dbReference type="NCBIfam" id="TIGR01345"/>
    </source>
</evidence>
<evidence type="ECO:0000256" key="1">
    <source>
        <dbReference type="ARBA" id="ARBA00001946"/>
    </source>
</evidence>
<keyword evidence="7" id="KW-0460">Magnesium</keyword>
<evidence type="ECO:0000256" key="6">
    <source>
        <dbReference type="ARBA" id="ARBA00022723"/>
    </source>
</evidence>
<evidence type="ECO:0000259" key="16">
    <source>
        <dbReference type="Pfam" id="PF20659"/>
    </source>
</evidence>
<evidence type="ECO:0000256" key="9">
    <source>
        <dbReference type="ARBA" id="ARBA00047918"/>
    </source>
</evidence>
<feature type="active site" description="Proton acceptor" evidence="11">
    <location>
        <position position="336"/>
    </location>
</feature>
<dbReference type="InterPro" id="IPR011076">
    <property type="entry name" value="Malate_synth_sf"/>
</dbReference>
<dbReference type="Proteomes" id="UP000000271">
    <property type="component" value="Chromosome"/>
</dbReference>
<dbReference type="InterPro" id="IPR048355">
    <property type="entry name" value="MS_C"/>
</dbReference>
<sequence length="725" mass="82568">MTEDYVTKASLKVDRQFAEWLEHLLKRADLDPESFWEEAALFLNRHHATNDGLLRERNDFQLMHDQLSSNETDNLDEYRSFLASSGYLEEKRDRVTVQTNNLDDEICRQAGPQLVVPVNNERYALNAANARWGSLYDSLYGTDVIPETEGRDKGSSYNPKRGDAVIAYSKGLLDEWVPLEGASHKEVEGYRINDGVLEGRVNDRWLSLKEKDQFVGYSGDDEKPASILLVHHRMHIDLLFDEEHPIGKTDPAGMKDIELEGATTVIADFEDSVAAVDAEDKRDVYQKWHELIEGSLTAEFQKLEKRIIRRLNEDRPYKDKQGNPFQMKGRSLLLVRNVGHLMRTDLIRFEDGSEAYEGMIDGLVTALIGKLDIEGKGKVQNSLSGSIYIVKPKMHGSKEAAFTNALFTDIEDLLKLERHTIKVGVMDEERRTSLNLTNCIEEVKDRIFFINTGFLDRTGDEIHTSFKLGPMIRKGDMKHSAWLTGYERSNVLNGLKTKLHEQGQIGKGMWAMPDEMKQMVDQKIGHLHAGGNTAWVPSPTAAVLHAIHYHQADIDSIQASLLESLEEQTNEMLTIPIEKKPAWTEDEIREELENNAQGILGYVVRWVEHGVGCSKVPDIHGTGLMEDRATLRISSQHMANWLYHGIVTEEQIKNVMKKMAKLVDRQNEADPDYKPMNGRYEESEAFQAALELVLKGQDQPSGYTEPILHRRRKQYKQKQSQGVKM</sequence>
<keyword evidence="2 12" id="KW-0329">Glyoxylate bypass</keyword>
<comment type="cofactor">
    <cofactor evidence="1">
        <name>Mg(2+)</name>
        <dbReference type="ChEBI" id="CHEBI:18420"/>
    </cofactor>
</comment>
<dbReference type="Pfam" id="PF20658">
    <property type="entry name" value="MSG_insertion"/>
    <property type="match status" value="1"/>
</dbReference>
<dbReference type="PANTHER" id="PTHR42739">
    <property type="entry name" value="MALATE SYNTHASE G"/>
    <property type="match status" value="1"/>
</dbReference>
<dbReference type="Pfam" id="PF20659">
    <property type="entry name" value="MS_C"/>
    <property type="match status" value="1"/>
</dbReference>
<comment type="similarity">
    <text evidence="12">Belongs to the malate synthase family. GlcB subfamily.</text>
</comment>
<dbReference type="InterPro" id="IPR048357">
    <property type="entry name" value="MSG_insertion"/>
</dbReference>
<comment type="subcellular location">
    <subcellularLocation>
        <location evidence="12">Cytoplasm</location>
    </subcellularLocation>
</comment>
<dbReference type="InterPro" id="IPR044856">
    <property type="entry name" value="Malate_synth_C_sf"/>
</dbReference>
<feature type="domain" description="Malate synthase TIM barrel" evidence="14">
    <location>
        <begin position="333"/>
        <end position="567"/>
    </location>
</feature>
<dbReference type="RefSeq" id="WP_013172504.1">
    <property type="nucleotide sequence ID" value="NC_014219.1"/>
</dbReference>
<dbReference type="OrthoDB" id="9762054at2"/>
<keyword evidence="8" id="KW-0558">Oxidation</keyword>
<keyword evidence="3" id="KW-0963">Cytoplasm</keyword>
<evidence type="ECO:0000313" key="18">
    <source>
        <dbReference type="Proteomes" id="UP000000271"/>
    </source>
</evidence>
<reference evidence="17" key="1">
    <citation type="submission" date="2009-10" db="EMBL/GenBank/DDBJ databases">
        <title>Complete sequence of Bacillus selenitireducens MLS10.</title>
        <authorList>
            <consortium name="US DOE Joint Genome Institute"/>
            <person name="Lucas S."/>
            <person name="Copeland A."/>
            <person name="Lapidus A."/>
            <person name="Glavina del Rio T."/>
            <person name="Dalin E."/>
            <person name="Tice H."/>
            <person name="Bruce D."/>
            <person name="Goodwin L."/>
            <person name="Pitluck S."/>
            <person name="Sims D."/>
            <person name="Brettin T."/>
            <person name="Detter J.C."/>
            <person name="Han C."/>
            <person name="Larimer F."/>
            <person name="Land M."/>
            <person name="Hauser L."/>
            <person name="Kyrpides N."/>
            <person name="Ovchinnikova G."/>
            <person name="Stolz J."/>
        </authorList>
    </citation>
    <scope>NUCLEOTIDE SEQUENCE [LARGE SCALE GENOMIC DNA]</scope>
    <source>
        <strain evidence="17">MLS10</strain>
    </source>
</reference>
<comment type="catalytic activity">
    <reaction evidence="9 12">
        <text>glyoxylate + acetyl-CoA + H2O = (S)-malate + CoA + H(+)</text>
        <dbReference type="Rhea" id="RHEA:18181"/>
        <dbReference type="ChEBI" id="CHEBI:15377"/>
        <dbReference type="ChEBI" id="CHEBI:15378"/>
        <dbReference type="ChEBI" id="CHEBI:15589"/>
        <dbReference type="ChEBI" id="CHEBI:36655"/>
        <dbReference type="ChEBI" id="CHEBI:57287"/>
        <dbReference type="ChEBI" id="CHEBI:57288"/>
        <dbReference type="EC" id="2.3.3.9"/>
    </reaction>
</comment>
<evidence type="ECO:0000256" key="11">
    <source>
        <dbReference type="PIRSR" id="PIRSR601465-50"/>
    </source>
</evidence>
<dbReference type="PANTHER" id="PTHR42739:SF1">
    <property type="entry name" value="MALATE SYNTHASE G"/>
    <property type="match status" value="1"/>
</dbReference>
<feature type="active site" description="Proton donor" evidence="11">
    <location>
        <position position="627"/>
    </location>
</feature>
<dbReference type="GO" id="GO:0000287">
    <property type="term" value="F:magnesium ion binding"/>
    <property type="evidence" value="ECO:0007669"/>
    <property type="project" value="TreeGrafter"/>
</dbReference>
<gene>
    <name evidence="17" type="ordered locus">Bsel_1569</name>
</gene>
<keyword evidence="6" id="KW-0479">Metal-binding</keyword>
<evidence type="ECO:0000259" key="15">
    <source>
        <dbReference type="Pfam" id="PF20658"/>
    </source>
</evidence>
<dbReference type="GO" id="GO:0004474">
    <property type="term" value="F:malate synthase activity"/>
    <property type="evidence" value="ECO:0007669"/>
    <property type="project" value="UniProtKB-UniRule"/>
</dbReference>
<dbReference type="NCBIfam" id="TIGR01345">
    <property type="entry name" value="malate_syn_G"/>
    <property type="match status" value="1"/>
</dbReference>
<dbReference type="SUPFAM" id="SSF51645">
    <property type="entry name" value="Malate synthase G"/>
    <property type="match status" value="1"/>
</dbReference>
<dbReference type="eggNOG" id="COG2225">
    <property type="taxonomic scope" value="Bacteria"/>
</dbReference>
<feature type="domain" description="Malate synthase C-terminal" evidence="16">
    <location>
        <begin position="587"/>
        <end position="685"/>
    </location>
</feature>
<dbReference type="NCBIfam" id="NF002825">
    <property type="entry name" value="PRK02999.1"/>
    <property type="match status" value="1"/>
</dbReference>
<evidence type="ECO:0000256" key="13">
    <source>
        <dbReference type="SAM" id="MobiDB-lite"/>
    </source>
</evidence>
<name>D6XTE4_BACIE</name>
<evidence type="ECO:0000256" key="5">
    <source>
        <dbReference type="ARBA" id="ARBA00022679"/>
    </source>
</evidence>
<dbReference type="Gene3D" id="2.170.170.11">
    <property type="entry name" value="Malate synthase G - maily-beta sub-domain"/>
    <property type="match status" value="1"/>
</dbReference>
<feature type="domain" description="Malate synthase G alpha-beta insertion" evidence="15">
    <location>
        <begin position="157"/>
        <end position="231"/>
    </location>
</feature>
<dbReference type="UniPathway" id="UPA00703">
    <property type="reaction ID" value="UER00720"/>
</dbReference>
<keyword evidence="5 12" id="KW-0808">Transferase</keyword>
<evidence type="ECO:0000256" key="3">
    <source>
        <dbReference type="ARBA" id="ARBA00022490"/>
    </source>
</evidence>
<keyword evidence="18" id="KW-1185">Reference proteome</keyword>
<dbReference type="EC" id="2.3.3.9" evidence="10 12"/>
<keyword evidence="4 12" id="KW-0816">Tricarboxylic acid cycle</keyword>
<evidence type="ECO:0000256" key="2">
    <source>
        <dbReference type="ARBA" id="ARBA00022435"/>
    </source>
</evidence>
<dbReference type="GO" id="GO:0006099">
    <property type="term" value="P:tricarboxylic acid cycle"/>
    <property type="evidence" value="ECO:0007669"/>
    <property type="project" value="UniProtKB-KW"/>
</dbReference>
<protein>
    <recommendedName>
        <fullName evidence="10 12">Malate synthase G</fullName>
        <ecNumber evidence="10 12">2.3.3.9</ecNumber>
    </recommendedName>
</protein>
<dbReference type="GO" id="GO:0006097">
    <property type="term" value="P:glyoxylate cycle"/>
    <property type="evidence" value="ECO:0007669"/>
    <property type="project" value="UniProtKB-UniRule"/>
</dbReference>
<dbReference type="InterPro" id="IPR046363">
    <property type="entry name" value="MS_N_TIM-barrel_dom"/>
</dbReference>
<evidence type="ECO:0000256" key="7">
    <source>
        <dbReference type="ARBA" id="ARBA00022842"/>
    </source>
</evidence>
<comment type="pathway">
    <text evidence="12">Carbohydrate metabolism; glyoxylate cycle; (S)-malate from isocitrate: step 2/2.</text>
</comment>
<dbReference type="InterPro" id="IPR006253">
    <property type="entry name" value="Malate_synthG"/>
</dbReference>
<dbReference type="HOGENOM" id="CLU_028446_1_0_9"/>
<organism evidence="17 18">
    <name type="scientific">Bacillus selenitireducens (strain ATCC 700615 / DSM 15326 / MLS10)</name>
    <dbReference type="NCBI Taxonomy" id="439292"/>
    <lineage>
        <taxon>Bacteria</taxon>
        <taxon>Bacillati</taxon>
        <taxon>Bacillota</taxon>
        <taxon>Bacilli</taxon>
        <taxon>Bacillales</taxon>
        <taxon>Bacillaceae</taxon>
        <taxon>Salisediminibacterium</taxon>
    </lineage>
</organism>
<evidence type="ECO:0000256" key="12">
    <source>
        <dbReference type="RuleBase" id="RU003572"/>
    </source>
</evidence>
<proteinExistence type="inferred from homology"/>
<dbReference type="Gene3D" id="1.20.1220.12">
    <property type="entry name" value="Malate synthase, domain III"/>
    <property type="match status" value="1"/>
</dbReference>